<feature type="compositionally biased region" description="Polar residues" evidence="1">
    <location>
        <begin position="237"/>
        <end position="249"/>
    </location>
</feature>
<dbReference type="PANTHER" id="PTHR46481:SF9">
    <property type="entry name" value="ZINC FINGER BED DOMAIN-CONTAINING PROTEIN 1-LIKE"/>
    <property type="match status" value="1"/>
</dbReference>
<keyword evidence="3" id="KW-1185">Reference proteome</keyword>
<evidence type="ECO:0000313" key="2">
    <source>
        <dbReference type="EMBL" id="KAK6489082.1"/>
    </source>
</evidence>
<dbReference type="EMBL" id="JAHFZB010000006">
    <property type="protein sequence ID" value="KAK6489082.1"/>
    <property type="molecule type" value="Genomic_DNA"/>
</dbReference>
<name>A0ABR0ZW78_HUSHU</name>
<accession>A0ABR0ZW78</accession>
<sequence>MKKAFTELLGLHAVWLNCFGHNLNLAIGKALKLNRIETAVRACWQIVQGFNRSWKRRRELIKKQPDLNVPQHTLIHDVVTRWGSTYSMVSQFIEQQQAVFAALACDRSTWHLMPRDTNIATLEDVCKGLGMLNTFTDSLAAESYVTISALKPILHHLTNDLLTEETNDSELAKHMKAAIKDDLIARYSTDNIKKLIDIACFLDPRFKDSFSENVEDITAITANEAVVTATVKLSQQEVPTGTENAAQGSTGEGSAPGSLCQLLQNITTKQQQLQRNCAEVDDSNETRARSEVSRYLALPQITAEKDPLMWWNTHAADL</sequence>
<reference evidence="2 3" key="1">
    <citation type="submission" date="2021-05" db="EMBL/GenBank/DDBJ databases">
        <authorList>
            <person name="Zahm M."/>
            <person name="Klopp C."/>
            <person name="Cabau C."/>
            <person name="Kuhl H."/>
            <person name="Suciu R."/>
            <person name="Ciorpac M."/>
            <person name="Holostenco D."/>
            <person name="Gessner J."/>
            <person name="Wuertz S."/>
            <person name="Hohne C."/>
            <person name="Stock M."/>
            <person name="Gislard M."/>
            <person name="Lluch J."/>
            <person name="Milhes M."/>
            <person name="Lampietro C."/>
            <person name="Lopez Roques C."/>
            <person name="Donnadieu C."/>
            <person name="Du K."/>
            <person name="Schartl M."/>
            <person name="Guiguen Y."/>
        </authorList>
    </citation>
    <scope>NUCLEOTIDE SEQUENCE [LARGE SCALE GENOMIC DNA]</scope>
    <source>
        <strain evidence="2">Hh-F2</strain>
        <tissue evidence="2">Blood</tissue>
    </source>
</reference>
<dbReference type="InterPro" id="IPR052035">
    <property type="entry name" value="ZnF_BED_domain_contain"/>
</dbReference>
<evidence type="ECO:0000313" key="3">
    <source>
        <dbReference type="Proteomes" id="UP001369086"/>
    </source>
</evidence>
<dbReference type="PANTHER" id="PTHR46481">
    <property type="entry name" value="ZINC FINGER BED DOMAIN-CONTAINING PROTEIN 4"/>
    <property type="match status" value="1"/>
</dbReference>
<dbReference type="InterPro" id="IPR012337">
    <property type="entry name" value="RNaseH-like_sf"/>
</dbReference>
<proteinExistence type="predicted"/>
<protein>
    <submittedName>
        <fullName evidence="2">Zinc finger BED domain-containing protein 1-like</fullName>
    </submittedName>
</protein>
<comment type="caution">
    <text evidence="2">The sequence shown here is derived from an EMBL/GenBank/DDBJ whole genome shotgun (WGS) entry which is preliminary data.</text>
</comment>
<evidence type="ECO:0000256" key="1">
    <source>
        <dbReference type="SAM" id="MobiDB-lite"/>
    </source>
</evidence>
<gene>
    <name evidence="2" type="ORF">HHUSO_G8084</name>
</gene>
<dbReference type="SUPFAM" id="SSF53098">
    <property type="entry name" value="Ribonuclease H-like"/>
    <property type="match status" value="1"/>
</dbReference>
<feature type="region of interest" description="Disordered" evidence="1">
    <location>
        <begin position="237"/>
        <end position="257"/>
    </location>
</feature>
<dbReference type="Proteomes" id="UP001369086">
    <property type="component" value="Unassembled WGS sequence"/>
</dbReference>
<organism evidence="2 3">
    <name type="scientific">Huso huso</name>
    <name type="common">Beluga</name>
    <name type="synonym">Acipenser huso</name>
    <dbReference type="NCBI Taxonomy" id="61971"/>
    <lineage>
        <taxon>Eukaryota</taxon>
        <taxon>Metazoa</taxon>
        <taxon>Chordata</taxon>
        <taxon>Craniata</taxon>
        <taxon>Vertebrata</taxon>
        <taxon>Euteleostomi</taxon>
        <taxon>Actinopterygii</taxon>
        <taxon>Chondrostei</taxon>
        <taxon>Acipenseriformes</taxon>
        <taxon>Acipenseridae</taxon>
        <taxon>Huso</taxon>
    </lineage>
</organism>